<evidence type="ECO:0000313" key="4">
    <source>
        <dbReference type="Proteomes" id="UP001487305"/>
    </source>
</evidence>
<evidence type="ECO:0000256" key="1">
    <source>
        <dbReference type="SAM" id="MobiDB-lite"/>
    </source>
</evidence>
<evidence type="ECO:0000313" key="3">
    <source>
        <dbReference type="EMBL" id="MEQ3364148.1"/>
    </source>
</evidence>
<name>A0ABV1JGE1_9ACTN</name>
<feature type="compositionally biased region" description="Low complexity" evidence="1">
    <location>
        <begin position="314"/>
        <end position="336"/>
    </location>
</feature>
<dbReference type="EMBL" id="JBBNOP010000017">
    <property type="protein sequence ID" value="MEQ3364148.1"/>
    <property type="molecule type" value="Genomic_DNA"/>
</dbReference>
<accession>A0ABV1JGE1</accession>
<protein>
    <submittedName>
        <fullName evidence="3">DUF4013 domain-containing protein</fullName>
    </submittedName>
</protein>
<feature type="transmembrane region" description="Helical" evidence="2">
    <location>
        <begin position="119"/>
        <end position="145"/>
    </location>
</feature>
<dbReference type="RefSeq" id="WP_102374016.1">
    <property type="nucleotide sequence ID" value="NZ_JBBNOP010000017.1"/>
</dbReference>
<gene>
    <name evidence="3" type="ORF">AAA083_14285</name>
</gene>
<feature type="region of interest" description="Disordered" evidence="1">
    <location>
        <begin position="301"/>
        <end position="375"/>
    </location>
</feature>
<keyword evidence="2" id="KW-0472">Membrane</keyword>
<proteinExistence type="predicted"/>
<keyword evidence="2" id="KW-1133">Transmembrane helix</keyword>
<keyword evidence="2" id="KW-0812">Transmembrane</keyword>
<dbReference type="Proteomes" id="UP001487305">
    <property type="component" value="Unassembled WGS sequence"/>
</dbReference>
<feature type="transmembrane region" description="Helical" evidence="2">
    <location>
        <begin position="76"/>
        <end position="99"/>
    </location>
</feature>
<organism evidence="3 4">
    <name type="scientific">Raoultibacter massiliensis</name>
    <dbReference type="NCBI Taxonomy" id="1852371"/>
    <lineage>
        <taxon>Bacteria</taxon>
        <taxon>Bacillati</taxon>
        <taxon>Actinomycetota</taxon>
        <taxon>Coriobacteriia</taxon>
        <taxon>Eggerthellales</taxon>
        <taxon>Eggerthellaceae</taxon>
        <taxon>Raoultibacter</taxon>
    </lineage>
</organism>
<feature type="transmembrane region" description="Helical" evidence="2">
    <location>
        <begin position="20"/>
        <end position="45"/>
    </location>
</feature>
<dbReference type="InterPro" id="IPR025098">
    <property type="entry name" value="DUF4013"/>
</dbReference>
<sequence>MQVGYFKTAWSDVKNSKGWFGKILLLSLVALIPVFGAIAVAGYLYGWARDIAWGIHGPMPKRLFGNEDGKLYSRGFFVLVIGFVFALLPWAIELVWGLVMGFSSLTFGHGYSYGYLNGGTFVFGGFMTLIFTALTIAATFVALLFQWVGSMRMSIYGRLSAGFQFNKMWAMIRHDFGGLMRIFGMCILLSAIISVIISIVFFFVVAITVFIGIAATGGNMRADHLDGTVIGWIIAFGGIAIVGMLLASYVSVVACLFVGTLVTRSLGYWTRQFDVPAWRGQDDPMPFELQAAAARQAQQPYQAAGSQGYGGPQPGSQYGQPIYQQTPPQSAPPQASHVHAGAYPHGANPSANETAAPSEPTGGMSDTGGESGIPR</sequence>
<comment type="caution">
    <text evidence="3">The sequence shown here is derived from an EMBL/GenBank/DDBJ whole genome shotgun (WGS) entry which is preliminary data.</text>
</comment>
<evidence type="ECO:0000256" key="2">
    <source>
        <dbReference type="SAM" id="Phobius"/>
    </source>
</evidence>
<reference evidence="3 4" key="1">
    <citation type="submission" date="2024-04" db="EMBL/GenBank/DDBJ databases">
        <title>Human intestinal bacterial collection.</title>
        <authorList>
            <person name="Pauvert C."/>
            <person name="Hitch T.C.A."/>
            <person name="Clavel T."/>
        </authorList>
    </citation>
    <scope>NUCLEOTIDE SEQUENCE [LARGE SCALE GENOMIC DNA]</scope>
    <source>
        <strain evidence="3 4">CLA-KB-H42</strain>
    </source>
</reference>
<feature type="transmembrane region" description="Helical" evidence="2">
    <location>
        <begin position="229"/>
        <end position="262"/>
    </location>
</feature>
<keyword evidence="4" id="KW-1185">Reference proteome</keyword>
<dbReference type="Pfam" id="PF13197">
    <property type="entry name" value="DUF4013"/>
    <property type="match status" value="1"/>
</dbReference>
<feature type="transmembrane region" description="Helical" evidence="2">
    <location>
        <begin position="182"/>
        <end position="214"/>
    </location>
</feature>
<feature type="compositionally biased region" description="Gly residues" evidence="1">
    <location>
        <begin position="365"/>
        <end position="375"/>
    </location>
</feature>